<comment type="caution">
    <text evidence="2">The sequence shown here is derived from an EMBL/GenBank/DDBJ whole genome shotgun (WGS) entry which is preliminary data.</text>
</comment>
<feature type="region of interest" description="Disordered" evidence="1">
    <location>
        <begin position="111"/>
        <end position="130"/>
    </location>
</feature>
<name>A0A5J4V2D3_9EUKA</name>
<feature type="region of interest" description="Disordered" evidence="1">
    <location>
        <begin position="174"/>
        <end position="219"/>
    </location>
</feature>
<organism evidence="2 3">
    <name type="scientific">Streblomastix strix</name>
    <dbReference type="NCBI Taxonomy" id="222440"/>
    <lineage>
        <taxon>Eukaryota</taxon>
        <taxon>Metamonada</taxon>
        <taxon>Preaxostyla</taxon>
        <taxon>Oxymonadida</taxon>
        <taxon>Streblomastigidae</taxon>
        <taxon>Streblomastix</taxon>
    </lineage>
</organism>
<protein>
    <recommendedName>
        <fullName evidence="4">Tyr recombinase domain-containing protein</fullName>
    </recommendedName>
</protein>
<evidence type="ECO:0000313" key="2">
    <source>
        <dbReference type="EMBL" id="KAA6377106.1"/>
    </source>
</evidence>
<evidence type="ECO:0000256" key="1">
    <source>
        <dbReference type="SAM" id="MobiDB-lite"/>
    </source>
</evidence>
<evidence type="ECO:0008006" key="4">
    <source>
        <dbReference type="Google" id="ProtNLM"/>
    </source>
</evidence>
<dbReference type="EMBL" id="SNRW01010040">
    <property type="protein sequence ID" value="KAA6377106.1"/>
    <property type="molecule type" value="Genomic_DNA"/>
</dbReference>
<proteinExistence type="predicted"/>
<feature type="compositionally biased region" description="Basic and acidic residues" evidence="1">
    <location>
        <begin position="207"/>
        <end position="219"/>
    </location>
</feature>
<gene>
    <name evidence="2" type="ORF">EZS28_027367</name>
</gene>
<accession>A0A5J4V2D3</accession>
<sequence>MKYIQQLFASHPNNLGRYRERYDIRRTNDRRQADHGYISTRLERLVQTFEVKRATVNSIRHASSTELAAQGFDGKTINVFTHHTTDSMMNQNFYISTVNREQDSIASALASNHSEKQATQTIPKQRYGARVSERDELQQFLLGDDLKLSSQETPASPLSLPIISTKSIVEAESLNDHESAKVQKSKTNKDVKDVEPQKEIQTSSITKDSDRATIAEVQK</sequence>
<feature type="compositionally biased region" description="Basic and acidic residues" evidence="1">
    <location>
        <begin position="174"/>
        <end position="198"/>
    </location>
</feature>
<dbReference type="AlphaFoldDB" id="A0A5J4V2D3"/>
<feature type="compositionally biased region" description="Polar residues" evidence="1">
    <location>
        <begin position="111"/>
        <end position="123"/>
    </location>
</feature>
<reference evidence="2 3" key="1">
    <citation type="submission" date="2019-03" db="EMBL/GenBank/DDBJ databases">
        <title>Single cell metagenomics reveals metabolic interactions within the superorganism composed of flagellate Streblomastix strix and complex community of Bacteroidetes bacteria on its surface.</title>
        <authorList>
            <person name="Treitli S.C."/>
            <person name="Kolisko M."/>
            <person name="Husnik F."/>
            <person name="Keeling P."/>
            <person name="Hampl V."/>
        </authorList>
    </citation>
    <scope>NUCLEOTIDE SEQUENCE [LARGE SCALE GENOMIC DNA]</scope>
    <source>
        <strain evidence="2">ST1C</strain>
    </source>
</reference>
<evidence type="ECO:0000313" key="3">
    <source>
        <dbReference type="Proteomes" id="UP000324800"/>
    </source>
</evidence>
<dbReference type="Proteomes" id="UP000324800">
    <property type="component" value="Unassembled WGS sequence"/>
</dbReference>